<evidence type="ECO:0000313" key="3">
    <source>
        <dbReference type="EMBL" id="MRN52302.1"/>
    </source>
</evidence>
<dbReference type="RefSeq" id="WP_154117342.1">
    <property type="nucleotide sequence ID" value="NZ_WJXB01000002.1"/>
</dbReference>
<accession>A0A7X2H2E6</accession>
<organism evidence="3 4">
    <name type="scientific">Paenibacillus monticola</name>
    <dbReference type="NCBI Taxonomy" id="2666075"/>
    <lineage>
        <taxon>Bacteria</taxon>
        <taxon>Bacillati</taxon>
        <taxon>Bacillota</taxon>
        <taxon>Bacilli</taxon>
        <taxon>Bacillales</taxon>
        <taxon>Paenibacillaceae</taxon>
        <taxon>Paenibacillus</taxon>
    </lineage>
</organism>
<keyword evidence="2" id="KW-0732">Signal</keyword>
<evidence type="ECO:0008006" key="5">
    <source>
        <dbReference type="Google" id="ProtNLM"/>
    </source>
</evidence>
<feature type="compositionally biased region" description="Polar residues" evidence="1">
    <location>
        <begin position="26"/>
        <end position="38"/>
    </location>
</feature>
<comment type="caution">
    <text evidence="3">The sequence shown here is derived from an EMBL/GenBank/DDBJ whole genome shotgun (WGS) entry which is preliminary data.</text>
</comment>
<dbReference type="Proteomes" id="UP000463051">
    <property type="component" value="Unassembled WGS sequence"/>
</dbReference>
<dbReference type="AlphaFoldDB" id="A0A7X2H2E6"/>
<feature type="region of interest" description="Disordered" evidence="1">
    <location>
        <begin position="26"/>
        <end position="59"/>
    </location>
</feature>
<name>A0A7X2H2E6_9BACL</name>
<keyword evidence="4" id="KW-1185">Reference proteome</keyword>
<proteinExistence type="predicted"/>
<evidence type="ECO:0000313" key="4">
    <source>
        <dbReference type="Proteomes" id="UP000463051"/>
    </source>
</evidence>
<sequence length="59" mass="6532">MKKGILAVLFLGVILMLSACNSNKNDMNKGNTNVMSNTNTEMKGNMNGEEMMNEEMTDK</sequence>
<evidence type="ECO:0000256" key="1">
    <source>
        <dbReference type="SAM" id="MobiDB-lite"/>
    </source>
</evidence>
<feature type="chain" id="PRO_5039635560" description="Lipoprotein" evidence="2">
    <location>
        <begin position="20"/>
        <end position="59"/>
    </location>
</feature>
<dbReference type="EMBL" id="WJXB01000002">
    <property type="protein sequence ID" value="MRN52302.1"/>
    <property type="molecule type" value="Genomic_DNA"/>
</dbReference>
<feature type="signal peptide" evidence="2">
    <location>
        <begin position="1"/>
        <end position="19"/>
    </location>
</feature>
<reference evidence="3 4" key="1">
    <citation type="submission" date="2019-11" db="EMBL/GenBank/DDBJ databases">
        <title>Paenibacillus monticola sp. nov., a novel PGPR strain isolated from mountain sample in China.</title>
        <authorList>
            <person name="Zhao Q."/>
            <person name="Li H.-P."/>
            <person name="Zhang J.-L."/>
        </authorList>
    </citation>
    <scope>NUCLEOTIDE SEQUENCE [LARGE SCALE GENOMIC DNA]</scope>
    <source>
        <strain evidence="3 4">LC-T2</strain>
    </source>
</reference>
<dbReference type="PROSITE" id="PS51257">
    <property type="entry name" value="PROKAR_LIPOPROTEIN"/>
    <property type="match status" value="1"/>
</dbReference>
<evidence type="ECO:0000256" key="2">
    <source>
        <dbReference type="SAM" id="SignalP"/>
    </source>
</evidence>
<gene>
    <name evidence="3" type="ORF">GJB61_04755</name>
</gene>
<protein>
    <recommendedName>
        <fullName evidence="5">Lipoprotein</fullName>
    </recommendedName>
</protein>
<feature type="compositionally biased region" description="Low complexity" evidence="1">
    <location>
        <begin position="39"/>
        <end position="50"/>
    </location>
</feature>